<dbReference type="STRING" id="135208.A0A4Z0A1B5"/>
<evidence type="ECO:0000256" key="3">
    <source>
        <dbReference type="SAM" id="Coils"/>
    </source>
</evidence>
<organism evidence="5 6">
    <name type="scientific">Hericium alpestre</name>
    <dbReference type="NCBI Taxonomy" id="135208"/>
    <lineage>
        <taxon>Eukaryota</taxon>
        <taxon>Fungi</taxon>
        <taxon>Dikarya</taxon>
        <taxon>Basidiomycota</taxon>
        <taxon>Agaricomycotina</taxon>
        <taxon>Agaricomycetes</taxon>
        <taxon>Russulales</taxon>
        <taxon>Hericiaceae</taxon>
        <taxon>Hericium</taxon>
    </lineage>
</organism>
<evidence type="ECO:0000256" key="2">
    <source>
        <dbReference type="ARBA" id="ARBA00023242"/>
    </source>
</evidence>
<dbReference type="GO" id="GO:0003677">
    <property type="term" value="F:DNA binding"/>
    <property type="evidence" value="ECO:0007669"/>
    <property type="project" value="InterPro"/>
</dbReference>
<keyword evidence="6" id="KW-1185">Reference proteome</keyword>
<dbReference type="GO" id="GO:0071008">
    <property type="term" value="C:U2-type post-mRNA release spliceosomal complex"/>
    <property type="evidence" value="ECO:0007669"/>
    <property type="project" value="InterPro"/>
</dbReference>
<feature type="coiled-coil region" evidence="3">
    <location>
        <begin position="154"/>
        <end position="216"/>
    </location>
</feature>
<dbReference type="Proteomes" id="UP000298061">
    <property type="component" value="Unassembled WGS sequence"/>
</dbReference>
<proteinExistence type="predicted"/>
<protein>
    <recommendedName>
        <fullName evidence="7">GCF C-terminal domain-containing protein</fullName>
    </recommendedName>
</protein>
<keyword evidence="2" id="KW-0539">Nucleus</keyword>
<dbReference type="PANTHER" id="PTHR12214">
    <property type="entry name" value="GC-RICH SEQUENCE DNA-BINDING FACTOR"/>
    <property type="match status" value="1"/>
</dbReference>
<gene>
    <name evidence="5" type="ORF">EWM64_g4406</name>
</gene>
<accession>A0A4Z0A1B5</accession>
<dbReference type="AlphaFoldDB" id="A0A4Z0A1B5"/>
<comment type="caution">
    <text evidence="5">The sequence shown here is derived from an EMBL/GenBank/DDBJ whole genome shotgun (WGS) entry which is preliminary data.</text>
</comment>
<sequence>MLRVQGGDAEAFKVKKSSLSRKLALGTHPASAGNLPTTLDQASISSRSNGGPIYDQAYLSELKASTSMSRPTLTGDISYDADISMDVDASGATMVSAVDLVETEMAIPSQSSVLAAKQKRERLRGIAPADEDFISLSVTRREDTYQGPHPESRLVREEDELGEAEDEFAEYTSAQERIALGKKSRKAEAGKRRGEMIELIAEAEEVDEETAEWEQEQLRRGGMRYMDETERISAKPVYKPMPIPPMTAIPALDPSMARLTQLMTNMTTSHAQNAASVASLAAEHERLDERETEMREMIAKAEAKRSWFAAFREWVESVATFLDAKFPELEKLEDEHVSILKERRDMIHNRRHADDEDDLSTFLGTLPVTAHTEPEELDELGRVVPRANPAAARRDRQSARVSRRLHRRQRQSRPTQEEEGYSTDASLPPSHAADYQAALQKLSLKRDNILSDVKAQEFRDPSLGIGKWFAEWRQRFGDSYTGAWGGLGLIAAWEFWVRLEILGWSPFEDSRTLDNFAWFEALHDYSRPRNPEDGPEDEAEPELGPDGDLVSAMISTAVIPRLSKIIQGGGLDPFASTDIRRLIHLAEEIETSVEKSNLKFQVLLKAIISTFQEAIAEYETTEKQYLALNQPRFDPESVPARLRLLARQRKLLTNLLRWRKYTGELFGIGELVTKLIVSCMLPVAESGWDIGGEDSMRKVATLLPAELVPSQLRRRLGI</sequence>
<feature type="region of interest" description="Disordered" evidence="4">
    <location>
        <begin position="527"/>
        <end position="546"/>
    </location>
</feature>
<name>A0A4Z0A1B5_9AGAM</name>
<reference evidence="5 6" key="1">
    <citation type="submission" date="2019-02" db="EMBL/GenBank/DDBJ databases">
        <title>Genome sequencing of the rare red list fungi Hericium alpestre (H. flagellum).</title>
        <authorList>
            <person name="Buettner E."/>
            <person name="Kellner H."/>
        </authorList>
    </citation>
    <scope>NUCLEOTIDE SEQUENCE [LARGE SCALE GENOMIC DNA]</scope>
    <source>
        <strain evidence="5 6">DSM 108284</strain>
    </source>
</reference>
<feature type="compositionally biased region" description="Low complexity" evidence="4">
    <location>
        <begin position="382"/>
        <end position="391"/>
    </location>
</feature>
<dbReference type="InterPro" id="IPR028211">
    <property type="entry name" value="Ntr2"/>
</dbReference>
<dbReference type="PANTHER" id="PTHR12214:SF0">
    <property type="entry name" value="LD29489P"/>
    <property type="match status" value="1"/>
</dbReference>
<evidence type="ECO:0008006" key="7">
    <source>
        <dbReference type="Google" id="ProtNLM"/>
    </source>
</evidence>
<dbReference type="Pfam" id="PF15458">
    <property type="entry name" value="NTR2"/>
    <property type="match status" value="1"/>
</dbReference>
<dbReference type="OrthoDB" id="429427at2759"/>
<feature type="compositionally biased region" description="Acidic residues" evidence="4">
    <location>
        <begin position="533"/>
        <end position="545"/>
    </location>
</feature>
<dbReference type="GO" id="GO:0000390">
    <property type="term" value="P:spliceosomal complex disassembly"/>
    <property type="evidence" value="ECO:0007669"/>
    <property type="project" value="InterPro"/>
</dbReference>
<evidence type="ECO:0000256" key="1">
    <source>
        <dbReference type="ARBA" id="ARBA00004123"/>
    </source>
</evidence>
<evidence type="ECO:0000313" key="6">
    <source>
        <dbReference type="Proteomes" id="UP000298061"/>
    </source>
</evidence>
<evidence type="ECO:0000256" key="4">
    <source>
        <dbReference type="SAM" id="MobiDB-lite"/>
    </source>
</evidence>
<keyword evidence="3" id="KW-0175">Coiled coil</keyword>
<feature type="compositionally biased region" description="Basic residues" evidence="4">
    <location>
        <begin position="401"/>
        <end position="411"/>
    </location>
</feature>
<dbReference type="EMBL" id="SFCI01000470">
    <property type="protein sequence ID" value="TFY79609.1"/>
    <property type="molecule type" value="Genomic_DNA"/>
</dbReference>
<dbReference type="InterPro" id="IPR012890">
    <property type="entry name" value="GCFC2-like"/>
</dbReference>
<comment type="subcellular location">
    <subcellularLocation>
        <location evidence="1">Nucleus</location>
    </subcellularLocation>
</comment>
<feature type="region of interest" description="Disordered" evidence="4">
    <location>
        <begin position="381"/>
        <end position="429"/>
    </location>
</feature>
<evidence type="ECO:0000313" key="5">
    <source>
        <dbReference type="EMBL" id="TFY79609.1"/>
    </source>
</evidence>